<dbReference type="Gene3D" id="2.30.30.280">
    <property type="entry name" value="Adenine nucleotide alpha hydrolases-like domains"/>
    <property type="match status" value="1"/>
</dbReference>
<dbReference type="InterPro" id="IPR046884">
    <property type="entry name" value="MnmA-like_central"/>
</dbReference>
<keyword evidence="9 14" id="KW-0547">Nucleotide-binding</keyword>
<evidence type="ECO:0000256" key="11">
    <source>
        <dbReference type="ARBA" id="ARBA00022884"/>
    </source>
</evidence>
<dbReference type="CDD" id="cd01998">
    <property type="entry name" value="MnmA_TRMU-like"/>
    <property type="match status" value="1"/>
</dbReference>
<evidence type="ECO:0000256" key="7">
    <source>
        <dbReference type="ARBA" id="ARBA00022679"/>
    </source>
</evidence>
<feature type="domain" description="tRNA-specific 2-thiouridylase MnmA-like central" evidence="16">
    <location>
        <begin position="230"/>
        <end position="298"/>
    </location>
</feature>
<evidence type="ECO:0000256" key="3">
    <source>
        <dbReference type="ARBA" id="ARBA00011949"/>
    </source>
</evidence>
<dbReference type="Pfam" id="PF20259">
    <property type="entry name" value="tRNA_Me_trans_M"/>
    <property type="match status" value="1"/>
</dbReference>
<comment type="catalytic activity">
    <reaction evidence="13 14">
        <text>S-sulfanyl-L-cysteinyl-[protein] + uridine(34) in tRNA + AH2 + ATP = 2-thiouridine(34) in tRNA + L-cysteinyl-[protein] + A + AMP + diphosphate + H(+)</text>
        <dbReference type="Rhea" id="RHEA:47032"/>
        <dbReference type="Rhea" id="RHEA-COMP:10131"/>
        <dbReference type="Rhea" id="RHEA-COMP:11726"/>
        <dbReference type="Rhea" id="RHEA-COMP:11727"/>
        <dbReference type="Rhea" id="RHEA-COMP:11728"/>
        <dbReference type="ChEBI" id="CHEBI:13193"/>
        <dbReference type="ChEBI" id="CHEBI:15378"/>
        <dbReference type="ChEBI" id="CHEBI:17499"/>
        <dbReference type="ChEBI" id="CHEBI:29950"/>
        <dbReference type="ChEBI" id="CHEBI:30616"/>
        <dbReference type="ChEBI" id="CHEBI:33019"/>
        <dbReference type="ChEBI" id="CHEBI:61963"/>
        <dbReference type="ChEBI" id="CHEBI:65315"/>
        <dbReference type="ChEBI" id="CHEBI:87170"/>
        <dbReference type="ChEBI" id="CHEBI:456215"/>
        <dbReference type="EC" id="2.8.1.13"/>
    </reaction>
</comment>
<dbReference type="PANTHER" id="PTHR11933">
    <property type="entry name" value="TRNA 5-METHYLAMINOMETHYL-2-THIOURIDYLATE -METHYLTRANSFERASE"/>
    <property type="match status" value="1"/>
</dbReference>
<comment type="caution">
    <text evidence="14">Lacks conserved residue(s) required for the propagation of feature annotation.</text>
</comment>
<organism evidence="17 18">
    <name type="scientific">Georgfuchsia toluolica</name>
    <dbReference type="NCBI Taxonomy" id="424218"/>
    <lineage>
        <taxon>Bacteria</taxon>
        <taxon>Pseudomonadati</taxon>
        <taxon>Pseudomonadota</taxon>
        <taxon>Betaproteobacteria</taxon>
        <taxon>Nitrosomonadales</taxon>
        <taxon>Sterolibacteriaceae</taxon>
        <taxon>Georgfuchsia</taxon>
    </lineage>
</organism>
<keyword evidence="6 14" id="KW-0820">tRNA-binding</keyword>
<feature type="active site" description="Nucleophile" evidence="14">
    <location>
        <position position="122"/>
    </location>
</feature>
<dbReference type="FunFam" id="3.40.50.620:FF:000004">
    <property type="entry name" value="tRNA-specific 2-thiouridylase MnmA"/>
    <property type="match status" value="1"/>
</dbReference>
<evidence type="ECO:0000256" key="13">
    <source>
        <dbReference type="ARBA" id="ARBA00051542"/>
    </source>
</evidence>
<evidence type="ECO:0000259" key="15">
    <source>
        <dbReference type="Pfam" id="PF20258"/>
    </source>
</evidence>
<dbReference type="NCBIfam" id="TIGR00420">
    <property type="entry name" value="trmU"/>
    <property type="match status" value="1"/>
</dbReference>
<keyword evidence="8 14" id="KW-0819">tRNA processing</keyword>
<gene>
    <name evidence="17" type="primary">trmU</name>
    <name evidence="14" type="synonym">mnmA</name>
    <name evidence="17" type="ORF">GTOL_12931</name>
</gene>
<comment type="similarity">
    <text evidence="2 14">Belongs to the MnmA/TRMU family.</text>
</comment>
<dbReference type="GO" id="GO:0000049">
    <property type="term" value="F:tRNA binding"/>
    <property type="evidence" value="ECO:0007669"/>
    <property type="project" value="UniProtKB-KW"/>
</dbReference>
<evidence type="ECO:0000256" key="8">
    <source>
        <dbReference type="ARBA" id="ARBA00022694"/>
    </source>
</evidence>
<feature type="region of interest" description="Interaction with target base in tRNA" evidence="14">
    <location>
        <begin position="117"/>
        <end position="119"/>
    </location>
</feature>
<feature type="region of interest" description="Interaction with tRNA" evidence="14">
    <location>
        <begin position="171"/>
        <end position="173"/>
    </location>
</feature>
<feature type="binding site" evidence="14">
    <location>
        <position position="57"/>
    </location>
    <ligand>
        <name>ATP</name>
        <dbReference type="ChEBI" id="CHEBI:30616"/>
    </ligand>
</feature>
<dbReference type="Gene3D" id="2.40.30.10">
    <property type="entry name" value="Translation factors"/>
    <property type="match status" value="1"/>
</dbReference>
<dbReference type="InterPro" id="IPR046885">
    <property type="entry name" value="MnmA-like_C"/>
</dbReference>
<keyword evidence="11 14" id="KW-0694">RNA-binding</keyword>
<protein>
    <recommendedName>
        <fullName evidence="4 14">tRNA-specific 2-thiouridylase MnmA</fullName>
        <ecNumber evidence="3 14">2.8.1.13</ecNumber>
    </recommendedName>
</protein>
<dbReference type="GO" id="GO:0005524">
    <property type="term" value="F:ATP binding"/>
    <property type="evidence" value="ECO:0007669"/>
    <property type="project" value="UniProtKB-KW"/>
</dbReference>
<dbReference type="HAMAP" id="MF_00144">
    <property type="entry name" value="tRNA_thiouridyl_MnmA"/>
    <property type="match status" value="1"/>
</dbReference>
<comment type="caution">
    <text evidence="17">The sequence shown here is derived from an EMBL/GenBank/DDBJ whole genome shotgun (WGS) entry which is preliminary data.</text>
</comment>
<dbReference type="FunFam" id="2.40.30.10:FF:000023">
    <property type="entry name" value="tRNA-specific 2-thiouridylase MnmA"/>
    <property type="match status" value="1"/>
</dbReference>
<dbReference type="GO" id="GO:0032259">
    <property type="term" value="P:methylation"/>
    <property type="evidence" value="ECO:0007669"/>
    <property type="project" value="UniProtKB-KW"/>
</dbReference>
<dbReference type="InterPro" id="IPR023382">
    <property type="entry name" value="MnmA-like_central_sf"/>
</dbReference>
<feature type="binding site" evidence="14">
    <location>
        <position position="146"/>
    </location>
    <ligand>
        <name>ATP</name>
        <dbReference type="ChEBI" id="CHEBI:30616"/>
    </ligand>
</feature>
<evidence type="ECO:0000256" key="4">
    <source>
        <dbReference type="ARBA" id="ARBA00013805"/>
    </source>
</evidence>
<dbReference type="Proteomes" id="UP000742786">
    <property type="component" value="Unassembled WGS sequence"/>
</dbReference>
<dbReference type="InterPro" id="IPR004506">
    <property type="entry name" value="MnmA-like"/>
</dbReference>
<sequence>MDRSPAPSILLDTEAELLLQPEAGRNTVIVGMSGGVDSSVAALLLKRAGWKVIGLFMKNWEDDDDDEYCSSRQDLIDAMAAADIIGIDMEVVNFSAEYKERVFADFLREYQAGRTPNPDVLCNSEIKFKAFLDHALQLGADRIATGHYAQVCEANGKPGEFQLLKAEDGGKDQSYFLYRLSQAPLAKTLFPLGRLYKREVRRIARAAGLANHDKKDSTGICFIGERPFREFLQRYLPVSHGEIRALDSGRVLGKHLGLMYYTLGQREGLNIGGVCGEPELPWYVTDKDMEKNILYVVQGHEHPTLLRDKLQAADLTWISGRPPHTHWVYTAKTRYRQPDAPCEVEAVDAKSCEVRFAAPQWAITPGQSVVIYESKVCLGGGIIV</sequence>
<evidence type="ECO:0000313" key="17">
    <source>
        <dbReference type="EMBL" id="CAG4885048.1"/>
    </source>
</evidence>
<dbReference type="NCBIfam" id="NF001138">
    <property type="entry name" value="PRK00143.1"/>
    <property type="match status" value="1"/>
</dbReference>
<dbReference type="EMBL" id="CAJQUM010000001">
    <property type="protein sequence ID" value="CAG4885048.1"/>
    <property type="molecule type" value="Genomic_DNA"/>
</dbReference>
<evidence type="ECO:0000256" key="14">
    <source>
        <dbReference type="HAMAP-Rule" id="MF_00144"/>
    </source>
</evidence>
<keyword evidence="18" id="KW-1185">Reference proteome</keyword>
<evidence type="ECO:0000313" key="18">
    <source>
        <dbReference type="Proteomes" id="UP000742786"/>
    </source>
</evidence>
<evidence type="ECO:0000256" key="12">
    <source>
        <dbReference type="ARBA" id="ARBA00023157"/>
    </source>
</evidence>
<dbReference type="AlphaFoldDB" id="A0A916J6U1"/>
<dbReference type="PANTHER" id="PTHR11933:SF5">
    <property type="entry name" value="MITOCHONDRIAL TRNA-SPECIFIC 2-THIOURIDYLASE 1"/>
    <property type="match status" value="1"/>
</dbReference>
<dbReference type="EC" id="2.8.1.13" evidence="3 14"/>
<dbReference type="GO" id="GO:0002143">
    <property type="term" value="P:tRNA wobble position uridine thiolation"/>
    <property type="evidence" value="ECO:0007669"/>
    <property type="project" value="TreeGrafter"/>
</dbReference>
<evidence type="ECO:0000256" key="2">
    <source>
        <dbReference type="ARBA" id="ARBA00006191"/>
    </source>
</evidence>
<name>A0A916J6U1_9PROT</name>
<dbReference type="Pfam" id="PF03054">
    <property type="entry name" value="tRNA_Me_trans"/>
    <property type="match status" value="1"/>
</dbReference>
<feature type="active site" description="Cysteine persulfide intermediate" evidence="14">
    <location>
        <position position="221"/>
    </location>
</feature>
<dbReference type="SUPFAM" id="SSF52402">
    <property type="entry name" value="Adenine nucleotide alpha hydrolases-like"/>
    <property type="match status" value="1"/>
</dbReference>
<comment type="subcellular location">
    <subcellularLocation>
        <location evidence="1 14">Cytoplasm</location>
    </subcellularLocation>
</comment>
<proteinExistence type="inferred from homology"/>
<dbReference type="RefSeq" id="WP_220636833.1">
    <property type="nucleotide sequence ID" value="NZ_CAJQUM010000001.1"/>
</dbReference>
<dbReference type="GO" id="GO:0103016">
    <property type="term" value="F:tRNA-uridine 2-sulfurtransferase activity"/>
    <property type="evidence" value="ECO:0007669"/>
    <property type="project" value="UniProtKB-EC"/>
</dbReference>
<dbReference type="Pfam" id="PF20258">
    <property type="entry name" value="tRNA_Me_trans_C"/>
    <property type="match status" value="1"/>
</dbReference>
<evidence type="ECO:0000256" key="9">
    <source>
        <dbReference type="ARBA" id="ARBA00022741"/>
    </source>
</evidence>
<dbReference type="FunFam" id="2.30.30.280:FF:000001">
    <property type="entry name" value="tRNA-specific 2-thiouridylase MnmA"/>
    <property type="match status" value="1"/>
</dbReference>
<keyword evidence="5 14" id="KW-0963">Cytoplasm</keyword>
<dbReference type="GO" id="GO:0008168">
    <property type="term" value="F:methyltransferase activity"/>
    <property type="evidence" value="ECO:0007669"/>
    <property type="project" value="UniProtKB-KW"/>
</dbReference>
<dbReference type="GO" id="GO:0005737">
    <property type="term" value="C:cytoplasm"/>
    <property type="evidence" value="ECO:0007669"/>
    <property type="project" value="UniProtKB-SubCell"/>
</dbReference>
<keyword evidence="12" id="KW-1015">Disulfide bond</keyword>
<evidence type="ECO:0000256" key="1">
    <source>
        <dbReference type="ARBA" id="ARBA00004496"/>
    </source>
</evidence>
<evidence type="ECO:0000256" key="5">
    <source>
        <dbReference type="ARBA" id="ARBA00022490"/>
    </source>
</evidence>
<feature type="domain" description="tRNA-specific 2-thiouridylase MnmA-like C-terminal" evidence="15">
    <location>
        <begin position="307"/>
        <end position="383"/>
    </location>
</feature>
<keyword evidence="10 14" id="KW-0067">ATP-binding</keyword>
<evidence type="ECO:0000256" key="6">
    <source>
        <dbReference type="ARBA" id="ARBA00022555"/>
    </source>
</evidence>
<dbReference type="InterPro" id="IPR014729">
    <property type="entry name" value="Rossmann-like_a/b/a_fold"/>
</dbReference>
<dbReference type="Gene3D" id="3.40.50.620">
    <property type="entry name" value="HUPs"/>
    <property type="match status" value="1"/>
</dbReference>
<feature type="site" description="Interaction with tRNA" evidence="14">
    <location>
        <position position="147"/>
    </location>
</feature>
<feature type="binding site" evidence="14">
    <location>
        <begin position="31"/>
        <end position="38"/>
    </location>
    <ligand>
        <name>ATP</name>
        <dbReference type="ChEBI" id="CHEBI:30616"/>
    </ligand>
</feature>
<accession>A0A916J6U1</accession>
<reference evidence="17" key="1">
    <citation type="submission" date="2021-04" db="EMBL/GenBank/DDBJ databases">
        <authorList>
            <person name="Hornung B."/>
        </authorList>
    </citation>
    <scope>NUCLEOTIDE SEQUENCE</scope>
    <source>
        <strain evidence="17">G5G6</strain>
    </source>
</reference>
<evidence type="ECO:0000256" key="10">
    <source>
        <dbReference type="ARBA" id="ARBA00022840"/>
    </source>
</evidence>
<comment type="function">
    <text evidence="14">Catalyzes the 2-thiolation of uridine at the wobble position (U34) of tRNA, leading to the formation of s(2)U34.</text>
</comment>
<keyword evidence="17" id="KW-0489">Methyltransferase</keyword>
<keyword evidence="7 14" id="KW-0808">Transferase</keyword>
<evidence type="ECO:0000259" key="16">
    <source>
        <dbReference type="Pfam" id="PF20259"/>
    </source>
</evidence>
<feature type="site" description="Interaction with tRNA" evidence="14">
    <location>
        <position position="367"/>
    </location>
</feature>
<feature type="region of interest" description="Interaction with tRNA" evidence="14">
    <location>
        <begin position="334"/>
        <end position="335"/>
    </location>
</feature>